<dbReference type="SMART" id="SM00382">
    <property type="entry name" value="AAA"/>
    <property type="match status" value="1"/>
</dbReference>
<keyword evidence="4" id="KW-0813">Transport</keyword>
<keyword evidence="16" id="KW-0966">Cell projection</keyword>
<comment type="similarity">
    <text evidence="2">Belongs to the GTP-binding SRP family.</text>
</comment>
<evidence type="ECO:0000256" key="4">
    <source>
        <dbReference type="ARBA" id="ARBA00022448"/>
    </source>
</evidence>
<evidence type="ECO:0000256" key="13">
    <source>
        <dbReference type="NCBIfam" id="TIGR03499"/>
    </source>
</evidence>
<dbReference type="GO" id="GO:0005525">
    <property type="term" value="F:GTP binding"/>
    <property type="evidence" value="ECO:0007669"/>
    <property type="project" value="UniProtKB-UniRule"/>
</dbReference>
<protein>
    <recommendedName>
        <fullName evidence="3 13">Flagellar biosynthesis protein FlhF</fullName>
    </recommendedName>
</protein>
<proteinExistence type="inferred from homology"/>
<keyword evidence="5" id="KW-1003">Cell membrane</keyword>
<keyword evidence="7" id="KW-1005">Bacterial flagellum biogenesis</keyword>
<evidence type="ECO:0000256" key="5">
    <source>
        <dbReference type="ARBA" id="ARBA00022475"/>
    </source>
</evidence>
<dbReference type="NCBIfam" id="TIGR03499">
    <property type="entry name" value="FlhF"/>
    <property type="match status" value="1"/>
</dbReference>
<keyword evidence="8" id="KW-0653">Protein transport</keyword>
<dbReference type="PANTHER" id="PTHR43134:SF3">
    <property type="entry name" value="FLAGELLAR BIOSYNTHESIS PROTEIN FLHF"/>
    <property type="match status" value="1"/>
</dbReference>
<dbReference type="InterPro" id="IPR027417">
    <property type="entry name" value="P-loop_NTPase"/>
</dbReference>
<dbReference type="Proteomes" id="UP000480246">
    <property type="component" value="Unassembled WGS sequence"/>
</dbReference>
<keyword evidence="6" id="KW-0547">Nucleotide-binding</keyword>
<dbReference type="Gene3D" id="3.40.50.300">
    <property type="entry name" value="P-loop containing nucleotide triphosphate hydrolases"/>
    <property type="match status" value="1"/>
</dbReference>
<dbReference type="GO" id="GO:0006614">
    <property type="term" value="P:SRP-dependent cotranslational protein targeting to membrane"/>
    <property type="evidence" value="ECO:0007669"/>
    <property type="project" value="UniProtKB-UniRule"/>
</dbReference>
<dbReference type="PANTHER" id="PTHR43134">
    <property type="entry name" value="SIGNAL RECOGNITION PARTICLE RECEPTOR SUBUNIT ALPHA"/>
    <property type="match status" value="1"/>
</dbReference>
<name>A0A7C8L180_9BACI</name>
<comment type="caution">
    <text evidence="16">The sequence shown here is derived from an EMBL/GenBank/DDBJ whole genome shotgun (WGS) entry which is preliminary data.</text>
</comment>
<dbReference type="GO" id="GO:0005047">
    <property type="term" value="F:signal recognition particle binding"/>
    <property type="evidence" value="ECO:0007669"/>
    <property type="project" value="TreeGrafter"/>
</dbReference>
<evidence type="ECO:0000256" key="12">
    <source>
        <dbReference type="ARBA" id="ARBA00025337"/>
    </source>
</evidence>
<gene>
    <name evidence="16" type="primary">flhF</name>
    <name evidence="16" type="ORF">F9U64_03815</name>
</gene>
<dbReference type="GO" id="GO:0005886">
    <property type="term" value="C:plasma membrane"/>
    <property type="evidence" value="ECO:0007669"/>
    <property type="project" value="UniProtKB-SubCell"/>
</dbReference>
<feature type="domain" description="AAA+ ATPase" evidence="14">
    <location>
        <begin position="173"/>
        <end position="342"/>
    </location>
</feature>
<dbReference type="OrthoDB" id="9778554at2"/>
<feature type="domain" description="SRP54-type proteins GTP-binding" evidence="15">
    <location>
        <begin position="174"/>
        <end position="365"/>
    </location>
</feature>
<comment type="function">
    <text evidence="12">Necessary for flagellar biosynthesis. May be involved in translocation of the flagellum.</text>
</comment>
<dbReference type="InterPro" id="IPR003593">
    <property type="entry name" value="AAA+_ATPase"/>
</dbReference>
<sequence length="366" mass="41693">MKVKKIKGTTMPEVMQIVRRELGQDAVILNSKEIYEGGFLGLFKKKKIEVLAAIDQQRTTVSQKHSVPAKPLAKTEESRHNNDAVLKELKEMKRWMQKNTGNESELPYPYQLMLDHLLDQEVKPDVAKEFIGNIQKRKSADTEMNVDKLKVELAFEMKHRLANKGQFGNNLFDKQIVQLVGPTGVGKTTTIAKLAAHCVLNEQQRVALITTDTYRIAAIEQLKTYSKILDIPIEVAYSLDDYNQAREKFKEYDVILVDTAGRNFRDEKYVKELSKVIDLHKEVDTYLVLSLTSRTRDMEDIYQQFETVPLKQLIFTKKDETAVYGSILNMCLDHNIGIAFITNGQDVPDDIEVASIDNIAKLVVGD</sequence>
<dbReference type="GO" id="GO:0015031">
    <property type="term" value="P:protein transport"/>
    <property type="evidence" value="ECO:0007669"/>
    <property type="project" value="UniProtKB-KW"/>
</dbReference>
<keyword evidence="10" id="KW-0472">Membrane</keyword>
<dbReference type="Gene3D" id="1.20.120.1380">
    <property type="entry name" value="Flagellar FlhF biosynthesis protein, N domain"/>
    <property type="match status" value="1"/>
</dbReference>
<dbReference type="InterPro" id="IPR047040">
    <property type="entry name" value="FlhF__GTPase_dom"/>
</dbReference>
<keyword evidence="9" id="KW-0342">GTP-binding</keyword>
<keyword evidence="17" id="KW-1185">Reference proteome</keyword>
<evidence type="ECO:0000313" key="16">
    <source>
        <dbReference type="EMBL" id="KAB8138754.1"/>
    </source>
</evidence>
<evidence type="ECO:0000256" key="7">
    <source>
        <dbReference type="ARBA" id="ARBA00022795"/>
    </source>
</evidence>
<dbReference type="InterPro" id="IPR020006">
    <property type="entry name" value="FlhF"/>
</dbReference>
<dbReference type="RefSeq" id="WP_153401684.1">
    <property type="nucleotide sequence ID" value="NZ_ML762425.1"/>
</dbReference>
<dbReference type="AlphaFoldDB" id="A0A7C8L180"/>
<organism evidence="16 17">
    <name type="scientific">Gracilibacillus oryzae</name>
    <dbReference type="NCBI Taxonomy" id="1672701"/>
    <lineage>
        <taxon>Bacteria</taxon>
        <taxon>Bacillati</taxon>
        <taxon>Bacillota</taxon>
        <taxon>Bacilli</taxon>
        <taxon>Bacillales</taxon>
        <taxon>Bacillaceae</taxon>
        <taxon>Gracilibacillus</taxon>
    </lineage>
</organism>
<evidence type="ECO:0000259" key="14">
    <source>
        <dbReference type="SMART" id="SM00382"/>
    </source>
</evidence>
<dbReference type="EMBL" id="WEID01000015">
    <property type="protein sequence ID" value="KAB8138754.1"/>
    <property type="molecule type" value="Genomic_DNA"/>
</dbReference>
<keyword evidence="11" id="KW-1006">Bacterial flagellum protein export</keyword>
<evidence type="ECO:0000313" key="17">
    <source>
        <dbReference type="Proteomes" id="UP000480246"/>
    </source>
</evidence>
<evidence type="ECO:0000256" key="3">
    <source>
        <dbReference type="ARBA" id="ARBA00014919"/>
    </source>
</evidence>
<evidence type="ECO:0000256" key="9">
    <source>
        <dbReference type="ARBA" id="ARBA00023134"/>
    </source>
</evidence>
<dbReference type="InterPro" id="IPR000897">
    <property type="entry name" value="SRP54_GTPase_dom"/>
</dbReference>
<dbReference type="GO" id="GO:0044781">
    <property type="term" value="P:bacterial-type flagellum organization"/>
    <property type="evidence" value="ECO:0007669"/>
    <property type="project" value="UniProtKB-UniRule"/>
</dbReference>
<dbReference type="Pfam" id="PF00448">
    <property type="entry name" value="SRP54"/>
    <property type="match status" value="1"/>
</dbReference>
<accession>A0A7C8L180</accession>
<reference evidence="16 17" key="1">
    <citation type="submission" date="2019-10" db="EMBL/GenBank/DDBJ databases">
        <title>Gracilibacillus sp. nov. isolated from rice seeds.</title>
        <authorList>
            <person name="He S."/>
        </authorList>
    </citation>
    <scope>NUCLEOTIDE SEQUENCE [LARGE SCALE GENOMIC DNA]</scope>
    <source>
        <strain evidence="16 17">TD8</strain>
    </source>
</reference>
<evidence type="ECO:0000256" key="6">
    <source>
        <dbReference type="ARBA" id="ARBA00022741"/>
    </source>
</evidence>
<dbReference type="GO" id="GO:0003924">
    <property type="term" value="F:GTPase activity"/>
    <property type="evidence" value="ECO:0007669"/>
    <property type="project" value="UniProtKB-UniRule"/>
</dbReference>
<keyword evidence="16" id="KW-0969">Cilium</keyword>
<dbReference type="CDD" id="cd17873">
    <property type="entry name" value="FlhF"/>
    <property type="match status" value="1"/>
</dbReference>
<evidence type="ECO:0000256" key="10">
    <source>
        <dbReference type="ARBA" id="ARBA00023136"/>
    </source>
</evidence>
<evidence type="ECO:0000256" key="2">
    <source>
        <dbReference type="ARBA" id="ARBA00008531"/>
    </source>
</evidence>
<comment type="subcellular location">
    <subcellularLocation>
        <location evidence="1">Cell membrane</location>
        <topology evidence="1">Peripheral membrane protein</topology>
        <orientation evidence="1">Cytoplasmic side</orientation>
    </subcellularLocation>
</comment>
<keyword evidence="16" id="KW-0282">Flagellum</keyword>
<evidence type="ECO:0000256" key="11">
    <source>
        <dbReference type="ARBA" id="ARBA00023225"/>
    </source>
</evidence>
<dbReference type="SMART" id="SM00962">
    <property type="entry name" value="SRP54"/>
    <property type="match status" value="1"/>
</dbReference>
<evidence type="ECO:0000256" key="1">
    <source>
        <dbReference type="ARBA" id="ARBA00004413"/>
    </source>
</evidence>
<evidence type="ECO:0000259" key="15">
    <source>
        <dbReference type="SMART" id="SM00962"/>
    </source>
</evidence>
<evidence type="ECO:0000256" key="8">
    <source>
        <dbReference type="ARBA" id="ARBA00022927"/>
    </source>
</evidence>
<dbReference type="SUPFAM" id="SSF52540">
    <property type="entry name" value="P-loop containing nucleoside triphosphate hydrolases"/>
    <property type="match status" value="1"/>
</dbReference>
<dbReference type="FunFam" id="3.40.50.300:FF:000695">
    <property type="entry name" value="Flagellar biosynthesis regulator FlhF"/>
    <property type="match status" value="1"/>
</dbReference>